<sequence length="835" mass="93367">MFYFSKELITSKTQLTDLRQTVFIDRYSLKDEDGEPLESYPEQMWARVAKGIAQFEKNKTLQDKWEKKFYRVMKDFKFVPAGRILSGAGTGYEVTFFNCYVIPSPPDSRGGIMENITQTVEIQSRAGGVGVNLSSLRPRGARVRKVNGTSSGPVNWASLYSTANHDVIQQGGSRRGALMLMLDDWHPDIEEFITVKEDLSKIPGANLSICVTDKFMKAVKEDKDWDLIFPDYANEPDYDNVWNGDIDAWRDSGRKIKVYRTVRAREVWELIAKAAWKSAEPGLHFIERSNKRSNTWYFERLIATNPCGEQPLGAWAVCNLGAMNLTAYVKENGEFDYESLDRDSAVAMRFMDNVCDANFYFYPQTYQKQMDIRRTGLGTMGLGDALIMMKIPYGSDESVKVIDKIYKTIRDSAYRTSALLGKEKGNFGKFDKEKYLQGEFIKVLPEDIRESIAGQGMRNAVLLTQAPTGTTSILAGVSSGIEPVYNFEFKRNDRTGEHVVYHPLFEQWKKGHPNEENPDYFVCAMDLSPIEHLKVQAKVQEYTDSSISKTVNAPNSYSVEDVKELYTKAYDWGCKGITFFRDGSRQGVLENVNKEEEKPAAPMVEETPKQEAPAPMSQLALPVSPESGKRLASRPFVIHGATYKLKTPVGTAFITINNDDAGEPMEMFINIGKAGSDVSAFAVALGRTISASLRFRSDLTPKERAMEIAEQLRDIGGRRSVGFGQNRIRSLPDAISVALTTHFGFVSNGNGVYANGNGHSTEKVTLTENETVQIEADLATAVPQTMQMLSTAEYGEEEPEVKYGAKVDLCPECGEHSLVFEEGCAKCYSCGHAEC</sequence>
<evidence type="ECO:0000256" key="14">
    <source>
        <dbReference type="RuleBase" id="RU364064"/>
    </source>
</evidence>
<dbReference type="InterPro" id="IPR013344">
    <property type="entry name" value="RNR_NrdJ/NrdZ"/>
</dbReference>
<comment type="function">
    <text evidence="12 14">Catalyzes the reduction of ribonucleotides to deoxyribonucleotides. May function to provide a pool of deoxyribonucleotide precursors for DNA repair during oxygen limitation and/or for immediate growth after restoration of oxygen.</text>
</comment>
<dbReference type="STRING" id="1802500.A2801_04410"/>
<keyword evidence="5 14" id="KW-0846">Cobalamin</keyword>
<dbReference type="Pfam" id="PF02867">
    <property type="entry name" value="Ribonuc_red_lgC"/>
    <property type="match status" value="1"/>
</dbReference>
<dbReference type="NCBIfam" id="TIGR02504">
    <property type="entry name" value="NrdJ_Z"/>
    <property type="match status" value="1"/>
</dbReference>
<dbReference type="PANTHER" id="PTHR43371">
    <property type="entry name" value="VITAMIN B12-DEPENDENT RIBONUCLEOTIDE REDUCTASE"/>
    <property type="match status" value="1"/>
</dbReference>
<dbReference type="EC" id="1.17.4.1" evidence="3 14"/>
<keyword evidence="10" id="KW-1015">Disulfide bond</keyword>
<dbReference type="InterPro" id="IPR000788">
    <property type="entry name" value="RNR_lg_C"/>
</dbReference>
<feature type="region of interest" description="Disordered" evidence="15">
    <location>
        <begin position="593"/>
        <end position="613"/>
    </location>
</feature>
<dbReference type="PANTHER" id="PTHR43371:SF1">
    <property type="entry name" value="RIBONUCLEOSIDE-DIPHOSPHATE REDUCTASE"/>
    <property type="match status" value="1"/>
</dbReference>
<evidence type="ECO:0000256" key="3">
    <source>
        <dbReference type="ARBA" id="ARBA00012274"/>
    </source>
</evidence>
<dbReference type="PRINTS" id="PR01183">
    <property type="entry name" value="RIBORDTASEM1"/>
</dbReference>
<evidence type="ECO:0000259" key="18">
    <source>
        <dbReference type="Pfam" id="PF12637"/>
    </source>
</evidence>
<evidence type="ECO:0000256" key="8">
    <source>
        <dbReference type="ARBA" id="ARBA00023002"/>
    </source>
</evidence>
<evidence type="ECO:0000256" key="15">
    <source>
        <dbReference type="SAM" id="MobiDB-lite"/>
    </source>
</evidence>
<evidence type="ECO:0000256" key="11">
    <source>
        <dbReference type="ARBA" id="ARBA00023285"/>
    </source>
</evidence>
<proteinExistence type="inferred from homology"/>
<comment type="caution">
    <text evidence="19">The sequence shown here is derived from an EMBL/GenBank/DDBJ whole genome shotgun (WGS) entry which is preliminary data.</text>
</comment>
<keyword evidence="6 14" id="KW-0237">DNA synthesis</keyword>
<evidence type="ECO:0000256" key="9">
    <source>
        <dbReference type="ARBA" id="ARBA00023116"/>
    </source>
</evidence>
<reference evidence="19 20" key="1">
    <citation type="journal article" date="2016" name="Nat. Commun.">
        <title>Thousands of microbial genomes shed light on interconnected biogeochemical processes in an aquifer system.</title>
        <authorList>
            <person name="Anantharaman K."/>
            <person name="Brown C.T."/>
            <person name="Hug L.A."/>
            <person name="Sharon I."/>
            <person name="Castelle C.J."/>
            <person name="Probst A.J."/>
            <person name="Thomas B.C."/>
            <person name="Singh A."/>
            <person name="Wilkins M.J."/>
            <person name="Karaoz U."/>
            <person name="Brodie E.L."/>
            <person name="Williams K.H."/>
            <person name="Hubbard S.S."/>
            <person name="Banfield J.F."/>
        </authorList>
    </citation>
    <scope>NUCLEOTIDE SEQUENCE [LARGE SCALE GENOMIC DNA]</scope>
</reference>
<comment type="catalytic activity">
    <reaction evidence="13 14">
        <text>a 2'-deoxyribonucleoside 5'-diphosphate + [thioredoxin]-disulfide + H2O = a ribonucleoside 5'-diphosphate + [thioredoxin]-dithiol</text>
        <dbReference type="Rhea" id="RHEA:23252"/>
        <dbReference type="Rhea" id="RHEA-COMP:10698"/>
        <dbReference type="Rhea" id="RHEA-COMP:10700"/>
        <dbReference type="ChEBI" id="CHEBI:15377"/>
        <dbReference type="ChEBI" id="CHEBI:29950"/>
        <dbReference type="ChEBI" id="CHEBI:50058"/>
        <dbReference type="ChEBI" id="CHEBI:57930"/>
        <dbReference type="ChEBI" id="CHEBI:73316"/>
        <dbReference type="EC" id="1.17.4.1"/>
    </reaction>
</comment>
<dbReference type="InterPro" id="IPR013509">
    <property type="entry name" value="RNR_lsu_N"/>
</dbReference>
<protein>
    <recommendedName>
        <fullName evidence="4 14">Vitamin B12-dependent ribonucleotide reductase</fullName>
        <ecNumber evidence="3 14">1.17.4.1</ecNumber>
    </recommendedName>
</protein>
<evidence type="ECO:0000256" key="5">
    <source>
        <dbReference type="ARBA" id="ARBA00022628"/>
    </source>
</evidence>
<dbReference type="CDD" id="cd02888">
    <property type="entry name" value="RNR_II_dimer"/>
    <property type="match status" value="1"/>
</dbReference>
<keyword evidence="9" id="KW-0215">Deoxyribonucleotide synthesis</keyword>
<gene>
    <name evidence="19" type="ORF">A2801_04410</name>
</gene>
<feature type="domain" description="Ribonucleotide reductase large subunit C-terminal" evidence="17">
    <location>
        <begin position="99"/>
        <end position="578"/>
    </location>
</feature>
<evidence type="ECO:0000313" key="20">
    <source>
        <dbReference type="Proteomes" id="UP000177263"/>
    </source>
</evidence>
<name>A0A1F7YLN1_9BACT</name>
<dbReference type="EMBL" id="MGGM01000033">
    <property type="protein sequence ID" value="OGM28256.1"/>
    <property type="molecule type" value="Genomic_DNA"/>
</dbReference>
<dbReference type="Proteomes" id="UP000177263">
    <property type="component" value="Unassembled WGS sequence"/>
</dbReference>
<keyword evidence="8 14" id="KW-0560">Oxidoreductase</keyword>
<dbReference type="Pfam" id="PF00317">
    <property type="entry name" value="Ribonuc_red_lgN"/>
    <property type="match status" value="1"/>
</dbReference>
<evidence type="ECO:0000259" key="17">
    <source>
        <dbReference type="Pfam" id="PF02867"/>
    </source>
</evidence>
<evidence type="ECO:0000256" key="7">
    <source>
        <dbReference type="ARBA" id="ARBA00022741"/>
    </source>
</evidence>
<accession>A0A1F7YLN1</accession>
<evidence type="ECO:0000259" key="16">
    <source>
        <dbReference type="Pfam" id="PF00317"/>
    </source>
</evidence>
<keyword evidence="7 14" id="KW-0547">Nucleotide-binding</keyword>
<dbReference type="GO" id="GO:0071897">
    <property type="term" value="P:DNA biosynthetic process"/>
    <property type="evidence" value="ECO:0007669"/>
    <property type="project" value="UniProtKB-KW"/>
</dbReference>
<evidence type="ECO:0000313" key="19">
    <source>
        <dbReference type="EMBL" id="OGM28256.1"/>
    </source>
</evidence>
<evidence type="ECO:0000256" key="1">
    <source>
        <dbReference type="ARBA" id="ARBA00001922"/>
    </source>
</evidence>
<evidence type="ECO:0000256" key="13">
    <source>
        <dbReference type="ARBA" id="ARBA00047754"/>
    </source>
</evidence>
<evidence type="ECO:0000256" key="2">
    <source>
        <dbReference type="ARBA" id="ARBA00007405"/>
    </source>
</evidence>
<dbReference type="GO" id="GO:0005524">
    <property type="term" value="F:ATP binding"/>
    <property type="evidence" value="ECO:0007669"/>
    <property type="project" value="InterPro"/>
</dbReference>
<evidence type="ECO:0000256" key="12">
    <source>
        <dbReference type="ARBA" id="ARBA00025437"/>
    </source>
</evidence>
<evidence type="ECO:0000256" key="6">
    <source>
        <dbReference type="ARBA" id="ARBA00022634"/>
    </source>
</evidence>
<feature type="domain" description="Ribonucleotide reductase large subunit N-terminal" evidence="16">
    <location>
        <begin position="15"/>
        <end position="91"/>
    </location>
</feature>
<comment type="similarity">
    <text evidence="2 14">Belongs to the ribonucleoside diphosphate reductase class-2 family.</text>
</comment>
<keyword evidence="11 14" id="KW-0170">Cobalt</keyword>
<evidence type="ECO:0000256" key="4">
    <source>
        <dbReference type="ARBA" id="ARBA00014409"/>
    </source>
</evidence>
<dbReference type="SUPFAM" id="SSF51998">
    <property type="entry name" value="PFL-like glycyl radical enzymes"/>
    <property type="match status" value="1"/>
</dbReference>
<dbReference type="InterPro" id="IPR050862">
    <property type="entry name" value="RdRp_reductase_class-2"/>
</dbReference>
<dbReference type="InterPro" id="IPR024434">
    <property type="entry name" value="TSCPD_dom"/>
</dbReference>
<feature type="domain" description="TSCPD" evidence="18">
    <location>
        <begin position="647"/>
        <end position="742"/>
    </location>
</feature>
<evidence type="ECO:0000256" key="10">
    <source>
        <dbReference type="ARBA" id="ARBA00023157"/>
    </source>
</evidence>
<dbReference type="GO" id="GO:0004748">
    <property type="term" value="F:ribonucleoside-diphosphate reductase activity, thioredoxin disulfide as acceptor"/>
    <property type="evidence" value="ECO:0007669"/>
    <property type="project" value="UniProtKB-EC"/>
</dbReference>
<dbReference type="Gene3D" id="3.20.70.20">
    <property type="match status" value="1"/>
</dbReference>
<dbReference type="Pfam" id="PF12637">
    <property type="entry name" value="TSCPD"/>
    <property type="match status" value="1"/>
</dbReference>
<dbReference type="AlphaFoldDB" id="A0A1F7YLN1"/>
<organism evidence="19 20">
    <name type="scientific">Candidatus Woesebacteria bacterium RIFCSPHIGHO2_01_FULL_41_10</name>
    <dbReference type="NCBI Taxonomy" id="1802500"/>
    <lineage>
        <taxon>Bacteria</taxon>
        <taxon>Candidatus Woeseibacteriota</taxon>
    </lineage>
</organism>
<dbReference type="GO" id="GO:0031419">
    <property type="term" value="F:cobalamin binding"/>
    <property type="evidence" value="ECO:0007669"/>
    <property type="project" value="UniProtKB-KW"/>
</dbReference>
<comment type="cofactor">
    <cofactor evidence="1 14">
        <name>adenosylcob(III)alamin</name>
        <dbReference type="ChEBI" id="CHEBI:18408"/>
    </cofactor>
</comment>
<dbReference type="GO" id="GO:0009263">
    <property type="term" value="P:deoxyribonucleotide biosynthetic process"/>
    <property type="evidence" value="ECO:0007669"/>
    <property type="project" value="UniProtKB-KW"/>
</dbReference>